<keyword evidence="3" id="KW-1185">Reference proteome</keyword>
<dbReference type="Proteomes" id="UP000464378">
    <property type="component" value="Chromosome"/>
</dbReference>
<keyword evidence="2" id="KW-0812">Transmembrane</keyword>
<dbReference type="InterPro" id="IPR029475">
    <property type="entry name" value="DUF6807"/>
</dbReference>
<evidence type="ECO:0008006" key="4">
    <source>
        <dbReference type="Google" id="ProtNLM"/>
    </source>
</evidence>
<reference evidence="2" key="1">
    <citation type="submission" date="2019-04" db="EMBL/GenBank/DDBJ databases">
        <authorList>
            <consortium name="Science for Life Laboratories"/>
        </authorList>
    </citation>
    <scope>NUCLEOTIDE SEQUENCE</scope>
    <source>
        <strain evidence="2">MBLW1</strain>
    </source>
</reference>
<dbReference type="InParanoid" id="A0A6C2YJT5"/>
<sequence>MRTICWISCVMWLTTPLLSHAEPHKVEITFQNHQLSFKADGKLVTTYHAGPQVAKPYFWPILTPKGVPVTRAWPMEKGMKGETTDHVHQKSAWFCHGDVIAEGISSGKKIPHVEGIDFWSETPGHGKIVCVEIQSPTVKDNHGTVVTKNVWKTADGTPIMSELRTIHFQALDQGSLLIMESTLTADVTNITFGDTKEGAFGVRVSDAIAVKPGGGQFTNSLGNTGEASIWGKSASWCDYVGKVNNQTAGIAVLDHPKNPHPAYWHARGYGLMAANPFGREKSGFPGQKGKKDLVKLAKGQSLTVRYGIYAHDGDTNAAKVNEVYTQFSGK</sequence>
<evidence type="ECO:0000313" key="3">
    <source>
        <dbReference type="Proteomes" id="UP000464378"/>
    </source>
</evidence>
<dbReference type="KEGG" id="tim:GMBLW1_24090"/>
<dbReference type="Pfam" id="PF14100">
    <property type="entry name" value="DUF6807"/>
    <property type="match status" value="1"/>
</dbReference>
<dbReference type="AlphaFoldDB" id="A0A6C2YJT5"/>
<accession>A0A6C2YJT5</accession>
<feature type="chain" id="PRO_5036383870" description="Methane oxygenase PmoA" evidence="1">
    <location>
        <begin position="22"/>
        <end position="330"/>
    </location>
</feature>
<evidence type="ECO:0000256" key="1">
    <source>
        <dbReference type="SAM" id="SignalP"/>
    </source>
</evidence>
<dbReference type="EMBL" id="LR586016">
    <property type="protein sequence ID" value="VIP01551.1"/>
    <property type="molecule type" value="Genomic_DNA"/>
</dbReference>
<name>A0A6C2YJT5_9BACT</name>
<organism evidence="2">
    <name type="scientific">Tuwongella immobilis</name>
    <dbReference type="NCBI Taxonomy" id="692036"/>
    <lineage>
        <taxon>Bacteria</taxon>
        <taxon>Pseudomonadati</taxon>
        <taxon>Planctomycetota</taxon>
        <taxon>Planctomycetia</taxon>
        <taxon>Gemmatales</taxon>
        <taxon>Gemmataceae</taxon>
        <taxon>Tuwongella</taxon>
    </lineage>
</organism>
<keyword evidence="2" id="KW-0472">Membrane</keyword>
<dbReference type="EMBL" id="LR593887">
    <property type="protein sequence ID" value="VTR98744.1"/>
    <property type="molecule type" value="Genomic_DNA"/>
</dbReference>
<proteinExistence type="predicted"/>
<feature type="signal peptide" evidence="1">
    <location>
        <begin position="1"/>
        <end position="21"/>
    </location>
</feature>
<evidence type="ECO:0000313" key="2">
    <source>
        <dbReference type="EMBL" id="VIP01551.1"/>
    </source>
</evidence>
<keyword evidence="1" id="KW-0732">Signal</keyword>
<gene>
    <name evidence="2" type="ORF">GMBLW1_24090</name>
</gene>
<protein>
    <recommendedName>
        <fullName evidence="4">Methane oxygenase PmoA</fullName>
    </recommendedName>
</protein>